<evidence type="ECO:0000256" key="4">
    <source>
        <dbReference type="ARBA" id="ARBA00022692"/>
    </source>
</evidence>
<dbReference type="Pfam" id="PF21082">
    <property type="entry name" value="MS_channel_3rd"/>
    <property type="match status" value="1"/>
</dbReference>
<keyword evidence="11" id="KW-1185">Reference proteome</keyword>
<evidence type="ECO:0000256" key="1">
    <source>
        <dbReference type="ARBA" id="ARBA00004651"/>
    </source>
</evidence>
<dbReference type="SUPFAM" id="SSF82689">
    <property type="entry name" value="Mechanosensitive channel protein MscS (YggB), C-terminal domain"/>
    <property type="match status" value="1"/>
</dbReference>
<dbReference type="RefSeq" id="WP_160843653.1">
    <property type="nucleotide sequence ID" value="NZ_WVHT01000002.1"/>
</dbReference>
<feature type="transmembrane region" description="Helical" evidence="7">
    <location>
        <begin position="443"/>
        <end position="464"/>
    </location>
</feature>
<feature type="domain" description="Mechanosensitive ion channel MscS" evidence="8">
    <location>
        <begin position="658"/>
        <end position="724"/>
    </location>
</feature>
<keyword evidence="5 7" id="KW-1133">Transmembrane helix</keyword>
<organism evidence="10 11">
    <name type="scientific">Hufsiella arboris</name>
    <dbReference type="NCBI Taxonomy" id="2695275"/>
    <lineage>
        <taxon>Bacteria</taxon>
        <taxon>Pseudomonadati</taxon>
        <taxon>Bacteroidota</taxon>
        <taxon>Sphingobacteriia</taxon>
        <taxon>Sphingobacteriales</taxon>
        <taxon>Sphingobacteriaceae</taxon>
        <taxon>Hufsiella</taxon>
    </lineage>
</organism>
<comment type="caution">
    <text evidence="10">The sequence shown here is derived from an EMBL/GenBank/DDBJ whole genome shotgun (WGS) entry which is preliminary data.</text>
</comment>
<dbReference type="PANTHER" id="PTHR30347:SF1">
    <property type="entry name" value="MECHANOSENSITIVE CHANNEL MSCK"/>
    <property type="match status" value="1"/>
</dbReference>
<protein>
    <submittedName>
        <fullName evidence="10">Mechanosensitive ion channel</fullName>
    </submittedName>
</protein>
<dbReference type="InterPro" id="IPR052702">
    <property type="entry name" value="MscS-like_channel"/>
</dbReference>
<evidence type="ECO:0000313" key="11">
    <source>
        <dbReference type="Proteomes" id="UP000466586"/>
    </source>
</evidence>
<feature type="transmembrane region" description="Helical" evidence="7">
    <location>
        <begin position="573"/>
        <end position="595"/>
    </location>
</feature>
<dbReference type="Gene3D" id="2.30.30.60">
    <property type="match status" value="1"/>
</dbReference>
<comment type="similarity">
    <text evidence="2">Belongs to the MscS (TC 1.A.23) family.</text>
</comment>
<dbReference type="InterPro" id="IPR049278">
    <property type="entry name" value="MS_channel_C"/>
</dbReference>
<feature type="transmembrane region" description="Helical" evidence="7">
    <location>
        <begin position="383"/>
        <end position="407"/>
    </location>
</feature>
<reference evidence="10 11" key="1">
    <citation type="submission" date="2019-11" db="EMBL/GenBank/DDBJ databases">
        <title>Pedobacter sp. HMF7647 Genome sequencing and assembly.</title>
        <authorList>
            <person name="Kang H."/>
            <person name="Kim H."/>
            <person name="Joh K."/>
        </authorList>
    </citation>
    <scope>NUCLEOTIDE SEQUENCE [LARGE SCALE GENOMIC DNA]</scope>
    <source>
        <strain evidence="10 11">HMF7647</strain>
    </source>
</reference>
<dbReference type="InterPro" id="IPR010920">
    <property type="entry name" value="LSM_dom_sf"/>
</dbReference>
<dbReference type="SUPFAM" id="SSF50182">
    <property type="entry name" value="Sm-like ribonucleoproteins"/>
    <property type="match status" value="1"/>
</dbReference>
<dbReference type="AlphaFoldDB" id="A0A7K1Y7D5"/>
<comment type="subcellular location">
    <subcellularLocation>
        <location evidence="1">Cell membrane</location>
        <topology evidence="1">Multi-pass membrane protein</topology>
    </subcellularLocation>
</comment>
<dbReference type="EMBL" id="WVHT01000002">
    <property type="protein sequence ID" value="MXV50484.1"/>
    <property type="molecule type" value="Genomic_DNA"/>
</dbReference>
<gene>
    <name evidence="10" type="ORF">GS399_05820</name>
</gene>
<evidence type="ECO:0000256" key="3">
    <source>
        <dbReference type="ARBA" id="ARBA00022475"/>
    </source>
</evidence>
<name>A0A7K1Y7D5_9SPHI</name>
<proteinExistence type="inferred from homology"/>
<evidence type="ECO:0000259" key="8">
    <source>
        <dbReference type="Pfam" id="PF00924"/>
    </source>
</evidence>
<evidence type="ECO:0000259" key="9">
    <source>
        <dbReference type="Pfam" id="PF21082"/>
    </source>
</evidence>
<dbReference type="Pfam" id="PF00924">
    <property type="entry name" value="MS_channel_2nd"/>
    <property type="match status" value="1"/>
</dbReference>
<evidence type="ECO:0000256" key="2">
    <source>
        <dbReference type="ARBA" id="ARBA00008017"/>
    </source>
</evidence>
<keyword evidence="3" id="KW-1003">Cell membrane</keyword>
<dbReference type="GO" id="GO:0005886">
    <property type="term" value="C:plasma membrane"/>
    <property type="evidence" value="ECO:0007669"/>
    <property type="project" value="UniProtKB-SubCell"/>
</dbReference>
<dbReference type="Gene3D" id="1.10.287.1260">
    <property type="match status" value="1"/>
</dbReference>
<dbReference type="PANTHER" id="PTHR30347">
    <property type="entry name" value="POTASSIUM CHANNEL RELATED"/>
    <property type="match status" value="1"/>
</dbReference>
<feature type="transmembrane region" description="Helical" evidence="7">
    <location>
        <begin position="413"/>
        <end position="431"/>
    </location>
</feature>
<feature type="domain" description="Mechanosensitive ion channel MscS C-terminal" evidence="9">
    <location>
        <begin position="732"/>
        <end position="815"/>
    </location>
</feature>
<accession>A0A7K1Y7D5</accession>
<dbReference type="InterPro" id="IPR023408">
    <property type="entry name" value="MscS_beta-dom_sf"/>
</dbReference>
<sequence length="848" mass="95682">MTRFNFISKSLQFLSIPAKKAWLIIFIVYSSIVSYGQQNDSVKVDATDSIDSYLSTYRKQIEEAEKKNISEFKDSQAGIKQDEILEKILKTNDKIKSFLKSGIDTTGIVEDLNDLDRLHRIAGDGVFTNTGTSQTHRNLATSAIIISELYNKALARKVSLDKYYKSLTGFRNEIDSLASQPLIYQLPKDSADLLHYEKKLQTITIELTPNINLLNSTLNSVRNLQIRVNRSVIRYSSDLNEIENFRKNISSSSLNREMPDLWASVAFARPFSEIITYSAVKGMLAFKFYALANVDKIAVLILLVITVYIFLKSLKTKLLSEGISEKDVADKLVLHHPLLSALIIVISLFQFVFPNPPFLFKALLWITTALSLTVLFRKFISKYWLYSWLAIFFLFLLACADNSILQASRVERWMMLLLALCGIIVCSVILLKGHRNELKEKSILYFIAFVICLESLSLILNMFGRYNMSKTLGNSGYFNVVIGVSFLWTIRLINEALSLASQAYKGPEGKSFYINFKRVGDKAPLILYVFLIIGWFILFGRNFYSFRLITEPLHDFLFQERMIGNTSYTIKSILVFFGIIILSTGVSKVVSFFAADKDFDNASHNPLKKEIGSWLLLIRIGILSTGLFLAFAAAGIPMDRITIIIGALGVGIGFGLQTLVNNLVSGLIISFEKPVSVGDIVEIGGKSGTMTSIGFRSSIISTWEGSDMIIPNGDLLNQHLINWTLGSNSRRVDIPIGVAYGTDLGKAKQVLTDVLLAEHRIMSHPQPAVILLDFNSSSVDFKLFFWVRHFNDWLAVKSDIIQAIDFAFRENNIEIPFPQQDIYIKEKTKTRKTNKIKERSGNDLKKEL</sequence>
<dbReference type="Gene3D" id="3.30.70.100">
    <property type="match status" value="1"/>
</dbReference>
<dbReference type="GO" id="GO:0008381">
    <property type="term" value="F:mechanosensitive monoatomic ion channel activity"/>
    <property type="evidence" value="ECO:0007669"/>
    <property type="project" value="UniProtKB-ARBA"/>
</dbReference>
<evidence type="ECO:0000313" key="10">
    <source>
        <dbReference type="EMBL" id="MXV50484.1"/>
    </source>
</evidence>
<dbReference type="Proteomes" id="UP000466586">
    <property type="component" value="Unassembled WGS sequence"/>
</dbReference>
<dbReference type="InterPro" id="IPR006685">
    <property type="entry name" value="MscS_channel_2nd"/>
</dbReference>
<feature type="transmembrane region" description="Helical" evidence="7">
    <location>
        <begin position="476"/>
        <end position="493"/>
    </location>
</feature>
<feature type="transmembrane region" description="Helical" evidence="7">
    <location>
        <begin position="616"/>
        <end position="636"/>
    </location>
</feature>
<keyword evidence="6 7" id="KW-0472">Membrane</keyword>
<feature type="transmembrane region" description="Helical" evidence="7">
    <location>
        <begin position="288"/>
        <end position="311"/>
    </location>
</feature>
<feature type="transmembrane region" description="Helical" evidence="7">
    <location>
        <begin position="642"/>
        <end position="664"/>
    </location>
</feature>
<dbReference type="InterPro" id="IPR011066">
    <property type="entry name" value="MscS_channel_C_sf"/>
</dbReference>
<feature type="transmembrane region" description="Helical" evidence="7">
    <location>
        <begin position="332"/>
        <end position="352"/>
    </location>
</feature>
<evidence type="ECO:0000256" key="7">
    <source>
        <dbReference type="SAM" id="Phobius"/>
    </source>
</evidence>
<keyword evidence="4 7" id="KW-0812">Transmembrane</keyword>
<feature type="transmembrane region" description="Helical" evidence="7">
    <location>
        <begin position="525"/>
        <end position="544"/>
    </location>
</feature>
<evidence type="ECO:0000256" key="6">
    <source>
        <dbReference type="ARBA" id="ARBA00023136"/>
    </source>
</evidence>
<evidence type="ECO:0000256" key="5">
    <source>
        <dbReference type="ARBA" id="ARBA00022989"/>
    </source>
</evidence>